<name>A0A9P9Y3G8_9HYPO</name>
<dbReference type="PANTHER" id="PTHR44229">
    <property type="entry name" value="15-HYDROXYPROSTAGLANDIN DEHYDROGENASE [NAD(+)]"/>
    <property type="match status" value="1"/>
</dbReference>
<dbReference type="Gene3D" id="3.40.50.720">
    <property type="entry name" value="NAD(P)-binding Rossmann-like Domain"/>
    <property type="match status" value="1"/>
</dbReference>
<evidence type="ECO:0000313" key="5">
    <source>
        <dbReference type="Proteomes" id="UP001055219"/>
    </source>
</evidence>
<protein>
    <submittedName>
        <fullName evidence="4">Short-chain dehydrogenase</fullName>
    </submittedName>
</protein>
<evidence type="ECO:0000256" key="1">
    <source>
        <dbReference type="ARBA" id="ARBA00006484"/>
    </source>
</evidence>
<dbReference type="PRINTS" id="PR00081">
    <property type="entry name" value="GDHRDH"/>
</dbReference>
<evidence type="ECO:0000256" key="3">
    <source>
        <dbReference type="ARBA" id="ARBA00023002"/>
    </source>
</evidence>
<comment type="caution">
    <text evidence="4">The sequence shown here is derived from an EMBL/GenBank/DDBJ whole genome shotgun (WGS) entry which is preliminary data.</text>
</comment>
<dbReference type="RefSeq" id="XP_051363506.1">
    <property type="nucleotide sequence ID" value="XM_051505170.1"/>
</dbReference>
<dbReference type="PROSITE" id="PS00061">
    <property type="entry name" value="ADH_SHORT"/>
    <property type="match status" value="1"/>
</dbReference>
<dbReference type="SUPFAM" id="SSF51735">
    <property type="entry name" value="NAD(P)-binding Rossmann-fold domains"/>
    <property type="match status" value="1"/>
</dbReference>
<dbReference type="InterPro" id="IPR020904">
    <property type="entry name" value="Sc_DH/Rdtase_CS"/>
</dbReference>
<reference evidence="4" key="1">
    <citation type="journal article" date="2021" name="J Fungi (Basel)">
        <title>Genomic and Metabolomic Analyses of the Marine Fungus Emericellopsis cladophorae: Insights into Saltwater Adaptability Mechanisms and Its Biosynthetic Potential.</title>
        <authorList>
            <person name="Goncalves M.F.M."/>
            <person name="Hilario S."/>
            <person name="Van de Peer Y."/>
            <person name="Esteves A.C."/>
            <person name="Alves A."/>
        </authorList>
    </citation>
    <scope>NUCLEOTIDE SEQUENCE</scope>
    <source>
        <strain evidence="4">MUM 19.33</strain>
    </source>
</reference>
<evidence type="ECO:0000313" key="4">
    <source>
        <dbReference type="EMBL" id="KAI6782650.1"/>
    </source>
</evidence>
<reference evidence="4" key="2">
    <citation type="submission" date="2022-07" db="EMBL/GenBank/DDBJ databases">
        <authorList>
            <person name="Goncalves M.F.M."/>
            <person name="Hilario S."/>
            <person name="Van De Peer Y."/>
            <person name="Esteves A.C."/>
            <person name="Alves A."/>
        </authorList>
    </citation>
    <scope>NUCLEOTIDE SEQUENCE</scope>
    <source>
        <strain evidence="4">MUM 19.33</strain>
    </source>
</reference>
<keyword evidence="5" id="KW-1185">Reference proteome</keyword>
<dbReference type="Proteomes" id="UP001055219">
    <property type="component" value="Unassembled WGS sequence"/>
</dbReference>
<keyword evidence="3" id="KW-0560">Oxidoreductase</keyword>
<accession>A0A9P9Y3G8</accession>
<dbReference type="EMBL" id="JAGIXG020000012">
    <property type="protein sequence ID" value="KAI6782650.1"/>
    <property type="molecule type" value="Genomic_DNA"/>
</dbReference>
<dbReference type="PANTHER" id="PTHR44229:SF4">
    <property type="entry name" value="15-HYDROXYPROSTAGLANDIN DEHYDROGENASE [NAD(+)]"/>
    <property type="match status" value="1"/>
</dbReference>
<evidence type="ECO:0000256" key="2">
    <source>
        <dbReference type="ARBA" id="ARBA00022857"/>
    </source>
</evidence>
<dbReference type="OrthoDB" id="37659at2759"/>
<dbReference type="FunFam" id="3.40.50.720:FF:000643">
    <property type="entry name" value="Short chain dehydrogenase/reductase family oxidoreductase, putative"/>
    <property type="match status" value="1"/>
</dbReference>
<keyword evidence="2" id="KW-0521">NADP</keyword>
<comment type="similarity">
    <text evidence="1">Belongs to the short-chain dehydrogenases/reductases (SDR) family.</text>
</comment>
<gene>
    <name evidence="4" type="ORF">J7T54_003663</name>
</gene>
<sequence length="317" mass="34168">MPYSVAGKTAIVTGAGSGINLSFAALLLSKGCNVVFADLSLRPEAQAVVDKYSSSSSPRAVFVQTDVTSWPDLERMFQAALTEFGDYDIVCPGAGVYEPHWSNFWIPPGAEASRDDPASGRYALLDINLSHPLRTTQIAISNWLYPRRLEVTKLATPEKASPKNPKKIVHIASVASQIPVFRAPLYGASKSAIAGFVRSIAPIETYGITVNAVAPGVVKTPLWMDNQEKLANVDVDKDAWVTPEEVAEAMLRCVESETGGVVLEVGAQRTRRVDVFNDPGPDMSPKAGMYTSNGAVGDAEVHSFLGDKTVWGWRSKL</sequence>
<dbReference type="GO" id="GO:0005737">
    <property type="term" value="C:cytoplasm"/>
    <property type="evidence" value="ECO:0007669"/>
    <property type="project" value="TreeGrafter"/>
</dbReference>
<dbReference type="InterPro" id="IPR002347">
    <property type="entry name" value="SDR_fam"/>
</dbReference>
<dbReference type="Pfam" id="PF00106">
    <property type="entry name" value="adh_short"/>
    <property type="match status" value="1"/>
</dbReference>
<dbReference type="GeneID" id="75830160"/>
<organism evidence="4 5">
    <name type="scientific">Emericellopsis cladophorae</name>
    <dbReference type="NCBI Taxonomy" id="2686198"/>
    <lineage>
        <taxon>Eukaryota</taxon>
        <taxon>Fungi</taxon>
        <taxon>Dikarya</taxon>
        <taxon>Ascomycota</taxon>
        <taxon>Pezizomycotina</taxon>
        <taxon>Sordariomycetes</taxon>
        <taxon>Hypocreomycetidae</taxon>
        <taxon>Hypocreales</taxon>
        <taxon>Bionectriaceae</taxon>
        <taxon>Emericellopsis</taxon>
    </lineage>
</organism>
<dbReference type="InterPro" id="IPR036291">
    <property type="entry name" value="NAD(P)-bd_dom_sf"/>
</dbReference>
<dbReference type="GO" id="GO:0016616">
    <property type="term" value="F:oxidoreductase activity, acting on the CH-OH group of donors, NAD or NADP as acceptor"/>
    <property type="evidence" value="ECO:0007669"/>
    <property type="project" value="TreeGrafter"/>
</dbReference>
<proteinExistence type="inferred from homology"/>
<dbReference type="AlphaFoldDB" id="A0A9P9Y3G8"/>